<sequence length="1328" mass="150771">MSGKRVKSGRIPTNDTLFDIDFNEESNGTAGSDYVPPGHSFPEETIDLDGDSIENDMHANPFSDDEHSADWNANRFDGLDAQPRLTRIGNRGNVFTRFGRGVKNIFTFQRNDEPQSFEMSNYNTVSTGEAEDNFEKSHNKFNIKILFNRYILRKNVSNGMDLTEPREIHLSDREQNSKFAYIDNHISTTKYNAATFVPKFLFQEFSKYANLFFLCTSAIQQVPHVSPTNRFTTIGTLMVVLIVSAIKECVEDLKRGHSDSELNNSVAEIFYEANGDFVEKRWIDIKVGDIIRVKSEEPIPADIIVLSTSEPEGLCYIETANLDGETNLKIKQSRTETAKYIDSRSLVNLKGTITSEQPNSSLYTYEGTLEINNRKIPLSPEQMILRGATLRNTGWIFGVVIFTGHETKLMRNATATPIKRTAVERVINMQIIALFTVLVVLILISSIGNVIMTTADAKHLTYLYLEGTNKAGLFFKDFLTFWILFSNLVPISLFVTVELIKYYQAFMIGSDLDLYYEETDTPTVVKTSSLVEELGQIEYIFSDKTGTLTRNIMEFKSCSIAGRCYAEQIPEDKVATFEDGIEIGYRSFDDMKKVLNEGTDESKIIDEFLTLLATCHTVIPEFQADGSIKYQAASPDEGALVDGGAHLGYKFLIRKPNSVTILVNDEEEREYQLLNICEFNSSRKRMSAIFRFPDGSIKLFCKGADSVILERLSEEGNFYVDATTRHLEDYASDGLRTLCLAYRDIPEEEYQIWKKKYDTAATTLDNRAEKLDQVAEEIEKDLFLIGATAIEDKLQEGVPDTIRTLQEAGIRIWVLTGDKQETAINIGMSCRLLSEDMNLLIISEESKEATRKNMEEKLAALYENKLSEHDMNTLALVIDGKSLSFALDPDLEDYFLAIGKLCKAVICCRVSPLQKALVVKMVKRKTSSLLLAIGDGANDVSMIQAAHVGVGISGMEGMQAARSADISVGQFRFLKKLLLVHGAWSYQRISVAILYSFYKNTVLFMTQFWYVFANAFSGQSIMESWTMSLYNVFFTVLPPFVIGVFDQFVNSRLLERYPQLYKLGQKSQFFSVSIFWGWIVNGFYHSAVVFIGTILFNRYGFSIRRHGETTDHWSWGVSIYTTSIIIVLGKAALVTNQWTKFTLFAIPGSLFFWLIFFPIYASIFPYAKISREYFGVVDHTYGSATFWLTLIVLPTFALIRDFAWKYYKRMYIPESYHLVQEMQKYNISDYRPHVQHFQNAIRKVRQVQRMKKQRGFAFSQAEEGQEKIVRMYDTTQKRGQYGELQDASANPFNDVNEASSISVAEVNPFADENHVNGDADSLVDSLFG</sequence>
<dbReference type="Pfam" id="PF13246">
    <property type="entry name" value="Cation_ATPase"/>
    <property type="match status" value="1"/>
</dbReference>
<evidence type="ECO:0000256" key="8">
    <source>
        <dbReference type="ARBA" id="ARBA00022842"/>
    </source>
</evidence>
<dbReference type="InterPro" id="IPR006539">
    <property type="entry name" value="P-type_ATPase_IV"/>
</dbReference>
<evidence type="ECO:0000256" key="4">
    <source>
        <dbReference type="ARBA" id="ARBA00022692"/>
    </source>
</evidence>
<dbReference type="InterPro" id="IPR023298">
    <property type="entry name" value="ATPase_P-typ_TM_dom_sf"/>
</dbReference>
<evidence type="ECO:0000256" key="3">
    <source>
        <dbReference type="ARBA" id="ARBA00008109"/>
    </source>
</evidence>
<keyword evidence="6 14" id="KW-0547">Nucleotide-binding</keyword>
<gene>
    <name evidence="18" type="ORF">RNJ44_02157</name>
</gene>
<dbReference type="EC" id="7.6.2.1" evidence="14"/>
<keyword evidence="19" id="KW-1185">Reference proteome</keyword>
<dbReference type="SUPFAM" id="SSF81665">
    <property type="entry name" value="Calcium ATPase, transmembrane domain M"/>
    <property type="match status" value="1"/>
</dbReference>
<feature type="transmembrane region" description="Helical" evidence="14">
    <location>
        <begin position="479"/>
        <end position="500"/>
    </location>
</feature>
<evidence type="ECO:0000256" key="10">
    <source>
        <dbReference type="ARBA" id="ARBA00022989"/>
    </source>
</evidence>
<dbReference type="InterPro" id="IPR032630">
    <property type="entry name" value="P_typ_ATPase_c"/>
</dbReference>
<evidence type="ECO:0000256" key="1">
    <source>
        <dbReference type="ARBA" id="ARBA00004141"/>
    </source>
</evidence>
<dbReference type="InterPro" id="IPR023214">
    <property type="entry name" value="HAD_sf"/>
</dbReference>
<dbReference type="InterPro" id="IPR032631">
    <property type="entry name" value="P-type_ATPase_N"/>
</dbReference>
<keyword evidence="5" id="KW-0479">Metal-binding</keyword>
<keyword evidence="10 14" id="KW-1133">Transmembrane helix</keyword>
<dbReference type="InterPro" id="IPR059000">
    <property type="entry name" value="ATPase_P-type_domA"/>
</dbReference>
<dbReference type="EMBL" id="JBEVYD010000012">
    <property type="protein sequence ID" value="KAL3229070.1"/>
    <property type="molecule type" value="Genomic_DNA"/>
</dbReference>
<evidence type="ECO:0000313" key="18">
    <source>
        <dbReference type="EMBL" id="KAL3229070.1"/>
    </source>
</evidence>
<dbReference type="Gene3D" id="3.40.1110.10">
    <property type="entry name" value="Calcium-transporting ATPase, cytoplasmic domain N"/>
    <property type="match status" value="1"/>
</dbReference>
<dbReference type="Gene3D" id="3.40.50.1000">
    <property type="entry name" value="HAD superfamily/HAD-like"/>
    <property type="match status" value="1"/>
</dbReference>
<keyword evidence="4 14" id="KW-0812">Transmembrane</keyword>
<dbReference type="Gene3D" id="2.70.150.10">
    <property type="entry name" value="Calcium-transporting ATPase, cytoplasmic transduction domain A"/>
    <property type="match status" value="1"/>
</dbReference>
<keyword evidence="7 14" id="KW-0067">ATP-binding</keyword>
<evidence type="ECO:0000256" key="7">
    <source>
        <dbReference type="ARBA" id="ARBA00022840"/>
    </source>
</evidence>
<comment type="caution">
    <text evidence="18">The sequence shown here is derived from an EMBL/GenBank/DDBJ whole genome shotgun (WGS) entry which is preliminary data.</text>
</comment>
<feature type="transmembrane region" description="Helical" evidence="14">
    <location>
        <begin position="1028"/>
        <end position="1049"/>
    </location>
</feature>
<dbReference type="InterPro" id="IPR044492">
    <property type="entry name" value="P_typ_ATPase_HD_dom"/>
</dbReference>
<evidence type="ECO:0000256" key="6">
    <source>
        <dbReference type="ARBA" id="ARBA00022741"/>
    </source>
</evidence>
<dbReference type="NCBIfam" id="TIGR01494">
    <property type="entry name" value="ATPase_P-type"/>
    <property type="match status" value="2"/>
</dbReference>
<dbReference type="PANTHER" id="PTHR24092">
    <property type="entry name" value="PROBABLE PHOSPHOLIPID-TRANSPORTING ATPASE"/>
    <property type="match status" value="1"/>
</dbReference>
<dbReference type="InterPro" id="IPR018303">
    <property type="entry name" value="ATPase_P-typ_P_site"/>
</dbReference>
<keyword evidence="11 14" id="KW-0472">Membrane</keyword>
<dbReference type="SFLD" id="SFLDF00027">
    <property type="entry name" value="p-type_atpase"/>
    <property type="match status" value="1"/>
</dbReference>
<dbReference type="CDD" id="cd02073">
    <property type="entry name" value="P-type_ATPase_APLT_Dnf-like"/>
    <property type="match status" value="1"/>
</dbReference>
<dbReference type="PANTHER" id="PTHR24092:SF150">
    <property type="entry name" value="PHOSPHOLIPID-TRANSPORTING ATPASE"/>
    <property type="match status" value="1"/>
</dbReference>
<dbReference type="Proteomes" id="UP001623330">
    <property type="component" value="Unassembled WGS sequence"/>
</dbReference>
<dbReference type="InterPro" id="IPR008250">
    <property type="entry name" value="ATPase_P-typ_transduc_dom_A_sf"/>
</dbReference>
<feature type="transmembrane region" description="Helical" evidence="14">
    <location>
        <begin position="1181"/>
        <end position="1199"/>
    </location>
</feature>
<evidence type="ECO:0000256" key="5">
    <source>
        <dbReference type="ARBA" id="ARBA00022723"/>
    </source>
</evidence>
<feature type="transmembrane region" description="Helical" evidence="14">
    <location>
        <begin position="1115"/>
        <end position="1134"/>
    </location>
</feature>
<proteinExistence type="inferred from homology"/>
<dbReference type="SFLD" id="SFLDG00002">
    <property type="entry name" value="C1.7:_P-type_atpase_like"/>
    <property type="match status" value="1"/>
</dbReference>
<feature type="transmembrane region" description="Helical" evidence="14">
    <location>
        <begin position="431"/>
        <end position="452"/>
    </location>
</feature>
<feature type="domain" description="P-type ATPase C-terminal" evidence="17">
    <location>
        <begin position="961"/>
        <end position="1213"/>
    </location>
</feature>
<comment type="catalytic activity">
    <reaction evidence="12 14">
        <text>ATP + H2O + phospholipidSide 1 = ADP + phosphate + phospholipidSide 2.</text>
        <dbReference type="EC" id="7.6.2.1"/>
    </reaction>
</comment>
<reference evidence="18 19" key="1">
    <citation type="submission" date="2024-05" db="EMBL/GenBank/DDBJ databases">
        <title>Long read based assembly of the Candida bracarensis genome reveals expanded adhesin content.</title>
        <authorList>
            <person name="Marcet-Houben M."/>
            <person name="Ksiezopolska E."/>
            <person name="Gabaldon T."/>
        </authorList>
    </citation>
    <scope>NUCLEOTIDE SEQUENCE [LARGE SCALE GENOMIC DNA]</scope>
    <source>
        <strain evidence="18 19">CBM6</strain>
    </source>
</reference>
<dbReference type="InterPro" id="IPR036412">
    <property type="entry name" value="HAD-like_sf"/>
</dbReference>
<evidence type="ECO:0000256" key="9">
    <source>
        <dbReference type="ARBA" id="ARBA00022967"/>
    </source>
</evidence>
<evidence type="ECO:0000256" key="2">
    <source>
        <dbReference type="ARBA" id="ARBA00004308"/>
    </source>
</evidence>
<dbReference type="PRINTS" id="PR00119">
    <property type="entry name" value="CATATPASE"/>
</dbReference>
<protein>
    <recommendedName>
        <fullName evidence="14">Phospholipid-transporting ATPase</fullName>
        <ecNumber evidence="14">7.6.2.1</ecNumber>
    </recommendedName>
</protein>
<evidence type="ECO:0000259" key="17">
    <source>
        <dbReference type="Pfam" id="PF16212"/>
    </source>
</evidence>
<dbReference type="Pfam" id="PF00122">
    <property type="entry name" value="E1-E2_ATPase"/>
    <property type="match status" value="1"/>
</dbReference>
<feature type="domain" description="P-type ATPase N-terminal" evidence="16">
    <location>
        <begin position="168"/>
        <end position="234"/>
    </location>
</feature>
<feature type="transmembrane region" description="Helical" evidence="14">
    <location>
        <begin position="997"/>
        <end position="1016"/>
    </location>
</feature>
<comment type="subcellular location">
    <subcellularLocation>
        <location evidence="2">Endomembrane system</location>
    </subcellularLocation>
    <subcellularLocation>
        <location evidence="1 14">Membrane</location>
        <topology evidence="1 14">Multi-pass membrane protein</topology>
    </subcellularLocation>
</comment>
<evidence type="ECO:0000256" key="13">
    <source>
        <dbReference type="ARBA" id="ARBA00049128"/>
    </source>
</evidence>
<dbReference type="Pfam" id="PF16212">
    <property type="entry name" value="PhoLip_ATPase_C"/>
    <property type="match status" value="1"/>
</dbReference>
<feature type="transmembrane region" description="Helical" evidence="14">
    <location>
        <begin position="1141"/>
        <end position="1161"/>
    </location>
</feature>
<keyword evidence="8 14" id="KW-0460">Magnesium</keyword>
<dbReference type="NCBIfam" id="TIGR01652">
    <property type="entry name" value="ATPase-Plipid"/>
    <property type="match status" value="1"/>
</dbReference>
<evidence type="ECO:0000256" key="12">
    <source>
        <dbReference type="ARBA" id="ARBA00034036"/>
    </source>
</evidence>
<evidence type="ECO:0000256" key="14">
    <source>
        <dbReference type="RuleBase" id="RU362033"/>
    </source>
</evidence>
<keyword evidence="9 14" id="KW-1278">Translocase</keyword>
<dbReference type="PROSITE" id="PS00154">
    <property type="entry name" value="ATPASE_E1_E2"/>
    <property type="match status" value="1"/>
</dbReference>
<evidence type="ECO:0000259" key="15">
    <source>
        <dbReference type="Pfam" id="PF00122"/>
    </source>
</evidence>
<name>A0ABR4NMN2_9SACH</name>
<evidence type="ECO:0000313" key="19">
    <source>
        <dbReference type="Proteomes" id="UP001623330"/>
    </source>
</evidence>
<organism evidence="18 19">
    <name type="scientific">Nakaseomyces bracarensis</name>
    <dbReference type="NCBI Taxonomy" id="273131"/>
    <lineage>
        <taxon>Eukaryota</taxon>
        <taxon>Fungi</taxon>
        <taxon>Dikarya</taxon>
        <taxon>Ascomycota</taxon>
        <taxon>Saccharomycotina</taxon>
        <taxon>Saccharomycetes</taxon>
        <taxon>Saccharomycetales</taxon>
        <taxon>Saccharomycetaceae</taxon>
        <taxon>Nakaseomyces</taxon>
    </lineage>
</organism>
<dbReference type="SFLD" id="SFLDS00003">
    <property type="entry name" value="Haloacid_Dehalogenase"/>
    <property type="match status" value="1"/>
</dbReference>
<feature type="domain" description="P-type ATPase A" evidence="15">
    <location>
        <begin position="270"/>
        <end position="342"/>
    </location>
</feature>
<dbReference type="Pfam" id="PF16209">
    <property type="entry name" value="PhoLip_ATPase_N"/>
    <property type="match status" value="1"/>
</dbReference>
<comment type="catalytic activity">
    <reaction evidence="13">
        <text>a 1,2-diacyl-sn-glycero-3-phosphoethanolamine(out) + ATP + H2O = a 1,2-diacyl-sn-glycero-3-phosphoethanolamine(in) + ADP + phosphate + H(+)</text>
        <dbReference type="Rhea" id="RHEA:66132"/>
        <dbReference type="ChEBI" id="CHEBI:15377"/>
        <dbReference type="ChEBI" id="CHEBI:15378"/>
        <dbReference type="ChEBI" id="CHEBI:30616"/>
        <dbReference type="ChEBI" id="CHEBI:43474"/>
        <dbReference type="ChEBI" id="CHEBI:64612"/>
        <dbReference type="ChEBI" id="CHEBI:456216"/>
    </reaction>
    <physiologicalReaction direction="left-to-right" evidence="13">
        <dbReference type="Rhea" id="RHEA:66133"/>
    </physiologicalReaction>
</comment>
<dbReference type="SUPFAM" id="SSF56784">
    <property type="entry name" value="HAD-like"/>
    <property type="match status" value="1"/>
</dbReference>
<dbReference type="SUPFAM" id="SSF81660">
    <property type="entry name" value="Metal cation-transporting ATPase, ATP-binding domain N"/>
    <property type="match status" value="1"/>
</dbReference>
<feature type="transmembrane region" description="Helical" evidence="14">
    <location>
        <begin position="1069"/>
        <end position="1095"/>
    </location>
</feature>
<dbReference type="SUPFAM" id="SSF81653">
    <property type="entry name" value="Calcium ATPase, transduction domain A"/>
    <property type="match status" value="1"/>
</dbReference>
<accession>A0ABR4NMN2</accession>
<dbReference type="InterPro" id="IPR023299">
    <property type="entry name" value="ATPase_P-typ_cyto_dom_N"/>
</dbReference>
<evidence type="ECO:0000259" key="16">
    <source>
        <dbReference type="Pfam" id="PF16209"/>
    </source>
</evidence>
<evidence type="ECO:0000256" key="11">
    <source>
        <dbReference type="ARBA" id="ARBA00023136"/>
    </source>
</evidence>
<dbReference type="InterPro" id="IPR001757">
    <property type="entry name" value="P_typ_ATPase"/>
</dbReference>
<comment type="similarity">
    <text evidence="3 14">Belongs to the cation transport ATPase (P-type) (TC 3.A.3) family. Type IV subfamily.</text>
</comment>